<dbReference type="RefSeq" id="WP_283768829.1">
    <property type="nucleotide sequence ID" value="NZ_JAQOSO010000109.1"/>
</dbReference>
<reference evidence="3 4" key="1">
    <citation type="submission" date="2023-01" db="EMBL/GenBank/DDBJ databases">
        <title>Novel diversity within Roseofilum (Cyanobacteria; Desertifilaceae) from marine benthic mats with descriptions of four novel species.</title>
        <authorList>
            <person name="Wang Y."/>
            <person name="Berthold D.E."/>
            <person name="Hu J."/>
            <person name="Lefler F.W."/>
            <person name="Laughinghouse H.D. IV."/>
        </authorList>
    </citation>
    <scope>NUCLEOTIDE SEQUENCE [LARGE SCALE GENOMIC DNA]</scope>
    <source>
        <strain evidence="3 4">BLCC-M114</strain>
    </source>
</reference>
<sequence>MKRPSVVSFLTFIPALTLMSLVSQPVNSAYAASLGAELIQNGNAETGDTSGWLTTGIEIIPAQNFGFLGLSESTDLGNFSFTGGLGPAHSQSLTQSIDVSNLAEKIDSSQIFSTFSLFIQSRLVAPLSDLGTATLSFLDESDNLLMSEEFLDIPVNNVFDWNYFGDERILPVGTRQIQVVLDASRNGGGSSDSAFDQVSLTLNTVPDAKSVPEPSSILGLLALGSVCATYRLLKHRN</sequence>
<proteinExistence type="predicted"/>
<dbReference type="NCBIfam" id="TIGR02595">
    <property type="entry name" value="PEP_CTERM"/>
    <property type="match status" value="1"/>
</dbReference>
<keyword evidence="4" id="KW-1185">Reference proteome</keyword>
<dbReference type="InterPro" id="IPR013424">
    <property type="entry name" value="Ice-binding_C"/>
</dbReference>
<gene>
    <name evidence="3" type="ORF">PMG25_20915</name>
</gene>
<comment type="caution">
    <text evidence="3">The sequence shown here is derived from an EMBL/GenBank/DDBJ whole genome shotgun (WGS) entry which is preliminary data.</text>
</comment>
<feature type="chain" id="PRO_5045133283" evidence="1">
    <location>
        <begin position="32"/>
        <end position="237"/>
    </location>
</feature>
<keyword evidence="1" id="KW-0732">Signal</keyword>
<name>A0ABT7BBM6_9CYAN</name>
<feature type="signal peptide" evidence="1">
    <location>
        <begin position="1"/>
        <end position="31"/>
    </location>
</feature>
<evidence type="ECO:0000256" key="1">
    <source>
        <dbReference type="SAM" id="SignalP"/>
    </source>
</evidence>
<evidence type="ECO:0000313" key="4">
    <source>
        <dbReference type="Proteomes" id="UP001235849"/>
    </source>
</evidence>
<accession>A0ABT7BBM6</accession>
<organism evidence="3 4">
    <name type="scientific">Roseofilum capinflatum BLCC-M114</name>
    <dbReference type="NCBI Taxonomy" id="3022440"/>
    <lineage>
        <taxon>Bacteria</taxon>
        <taxon>Bacillati</taxon>
        <taxon>Cyanobacteriota</taxon>
        <taxon>Cyanophyceae</taxon>
        <taxon>Desertifilales</taxon>
        <taxon>Desertifilaceae</taxon>
        <taxon>Roseofilum</taxon>
        <taxon>Roseofilum capinflatum</taxon>
    </lineage>
</organism>
<dbReference type="EMBL" id="JAQOSO010000109">
    <property type="protein sequence ID" value="MDJ1176551.1"/>
    <property type="molecule type" value="Genomic_DNA"/>
</dbReference>
<dbReference type="Pfam" id="PF07589">
    <property type="entry name" value="PEP-CTERM"/>
    <property type="match status" value="1"/>
</dbReference>
<dbReference type="Proteomes" id="UP001235849">
    <property type="component" value="Unassembled WGS sequence"/>
</dbReference>
<protein>
    <submittedName>
        <fullName evidence="3">PEP-CTERM sorting domain-containing protein</fullName>
    </submittedName>
</protein>
<evidence type="ECO:0000313" key="3">
    <source>
        <dbReference type="EMBL" id="MDJ1176551.1"/>
    </source>
</evidence>
<evidence type="ECO:0000259" key="2">
    <source>
        <dbReference type="Pfam" id="PF07589"/>
    </source>
</evidence>
<dbReference type="Gene3D" id="2.60.120.260">
    <property type="entry name" value="Galactose-binding domain-like"/>
    <property type="match status" value="1"/>
</dbReference>
<feature type="domain" description="Ice-binding protein C-terminal" evidence="2">
    <location>
        <begin position="210"/>
        <end position="228"/>
    </location>
</feature>